<protein>
    <submittedName>
        <fullName evidence="1">L-2-amino-thiazoline-4-carboxylic acid hydrolase</fullName>
    </submittedName>
</protein>
<evidence type="ECO:0000313" key="2">
    <source>
        <dbReference type="EMBL" id="NSJ50752.1"/>
    </source>
</evidence>
<accession>A0AAW5BJB0</accession>
<dbReference type="InterPro" id="IPR026002">
    <property type="entry name" value="ATC_hydrolase-like"/>
</dbReference>
<dbReference type="RefSeq" id="WP_117560802.1">
    <property type="nucleotide sequence ID" value="NZ_JAAITT010000030.1"/>
</dbReference>
<keyword evidence="1" id="KW-0378">Hydrolase</keyword>
<name>A0AAW5BJB0_9FIRM</name>
<comment type="caution">
    <text evidence="1">The sequence shown here is derived from an EMBL/GenBank/DDBJ whole genome shotgun (WGS) entry which is preliminary data.</text>
</comment>
<reference evidence="2" key="2">
    <citation type="submission" date="2020-02" db="EMBL/GenBank/DDBJ databases">
        <authorList>
            <person name="Littmann E."/>
            <person name="Sorbara M."/>
        </authorList>
    </citation>
    <scope>NUCLEOTIDE SEQUENCE</scope>
    <source>
        <strain evidence="2">MSK.1.17</strain>
    </source>
</reference>
<dbReference type="Proteomes" id="UP000669239">
    <property type="component" value="Unassembled WGS sequence"/>
</dbReference>
<dbReference type="EMBL" id="JAAITT010000030">
    <property type="protein sequence ID" value="NSJ50752.1"/>
    <property type="molecule type" value="Genomic_DNA"/>
</dbReference>
<organism evidence="1 4">
    <name type="scientific">Enterocloster aldenensis</name>
    <dbReference type="NCBI Taxonomy" id="358742"/>
    <lineage>
        <taxon>Bacteria</taxon>
        <taxon>Bacillati</taxon>
        <taxon>Bacillota</taxon>
        <taxon>Clostridia</taxon>
        <taxon>Lachnospirales</taxon>
        <taxon>Lachnospiraceae</taxon>
        <taxon>Enterocloster</taxon>
    </lineage>
</organism>
<keyword evidence="3" id="KW-1185">Reference proteome</keyword>
<proteinExistence type="predicted"/>
<reference evidence="1" key="3">
    <citation type="submission" date="2022-01" db="EMBL/GenBank/DDBJ databases">
        <title>Collection of gut derived symbiotic bacterial strains cultured from healthy donors.</title>
        <authorList>
            <person name="Lin H."/>
            <person name="Kohout C."/>
            <person name="Waligurski E."/>
            <person name="Pamer E.G."/>
        </authorList>
    </citation>
    <scope>NUCLEOTIDE SEQUENCE</scope>
    <source>
        <strain evidence="1">DFI.6.55</strain>
    </source>
</reference>
<dbReference type="Proteomes" id="UP001299608">
    <property type="component" value="Unassembled WGS sequence"/>
</dbReference>
<gene>
    <name evidence="2" type="ORF">G5B36_18865</name>
    <name evidence="1" type="ORF">L0N08_01445</name>
</gene>
<dbReference type="GO" id="GO:0016787">
    <property type="term" value="F:hydrolase activity"/>
    <property type="evidence" value="ECO:0007669"/>
    <property type="project" value="UniProtKB-KW"/>
</dbReference>
<reference evidence="2 3" key="1">
    <citation type="journal article" date="2020" name="Cell Host Microbe">
        <title>Functional and Genomic Variation between Human-Derived Isolates of Lachnospiraceae Reveals Inter- and Intra-Species Diversity.</title>
        <authorList>
            <person name="Sorbara M.T."/>
            <person name="Littmann E.R."/>
            <person name="Fontana E."/>
            <person name="Moody T.U."/>
            <person name="Kohout C.E."/>
            <person name="Gjonbalaj M."/>
            <person name="Eaton V."/>
            <person name="Seok R."/>
            <person name="Leiner I.M."/>
            <person name="Pamer E.G."/>
        </authorList>
    </citation>
    <scope>NUCLEOTIDE SEQUENCE [LARGE SCALE GENOMIC DNA]</scope>
    <source>
        <strain evidence="2 3">MSK.1.17</strain>
    </source>
</reference>
<evidence type="ECO:0000313" key="1">
    <source>
        <dbReference type="EMBL" id="MCG4744073.1"/>
    </source>
</evidence>
<dbReference type="Pfam" id="PF14196">
    <property type="entry name" value="ATC_hydrolase"/>
    <property type="match status" value="1"/>
</dbReference>
<sequence length="167" mass="19863">MGSDKKKTEGAQDHGQEIDEPVSMYILFARMFSIIARRIEERLGDEGREIMVRSVQEFGEERGKDIARRARQKGNENDLQNYLVNYDMERSGLFGYENTYGEDEVRQEFDRCIFAETWMKEGQERYGRIYCENIDPSIARGYNERLVCEHDKMMYDDHKCTFCFKMK</sequence>
<evidence type="ECO:0000313" key="4">
    <source>
        <dbReference type="Proteomes" id="UP001299608"/>
    </source>
</evidence>
<dbReference type="AlphaFoldDB" id="A0AAW5BJB0"/>
<evidence type="ECO:0000313" key="3">
    <source>
        <dbReference type="Proteomes" id="UP000669239"/>
    </source>
</evidence>
<dbReference type="EMBL" id="JAKNGE010000002">
    <property type="protein sequence ID" value="MCG4744073.1"/>
    <property type="molecule type" value="Genomic_DNA"/>
</dbReference>